<evidence type="ECO:0000256" key="1">
    <source>
        <dbReference type="SAM" id="Phobius"/>
    </source>
</evidence>
<dbReference type="KEGG" id="mph:MLP_20810"/>
<protein>
    <recommendedName>
        <fullName evidence="4">DUF2254 domain-containing protein</fullName>
    </recommendedName>
</protein>
<keyword evidence="1" id="KW-1133">Transmembrane helix</keyword>
<dbReference type="STRING" id="1032480.MLP_20810"/>
<evidence type="ECO:0008006" key="4">
    <source>
        <dbReference type="Google" id="ProtNLM"/>
    </source>
</evidence>
<feature type="transmembrane region" description="Helical" evidence="1">
    <location>
        <begin position="12"/>
        <end position="35"/>
    </location>
</feature>
<dbReference type="Proteomes" id="UP000007947">
    <property type="component" value="Chromosome"/>
</dbReference>
<keyword evidence="1" id="KW-0472">Membrane</keyword>
<dbReference type="EMBL" id="AP012204">
    <property type="protein sequence ID" value="BAK35095.1"/>
    <property type="molecule type" value="Genomic_DNA"/>
</dbReference>
<reference evidence="2 3" key="1">
    <citation type="submission" date="2011-05" db="EMBL/GenBank/DDBJ databases">
        <title>Whole genome sequence of Microlunatus phosphovorus NM-1.</title>
        <authorList>
            <person name="Hosoyama A."/>
            <person name="Sasaki K."/>
            <person name="Harada T."/>
            <person name="Igarashi R."/>
            <person name="Kawakoshi A."/>
            <person name="Sasagawa M."/>
            <person name="Fukada J."/>
            <person name="Nakamura S."/>
            <person name="Katano Y."/>
            <person name="Hanada S."/>
            <person name="Kamagata Y."/>
            <person name="Nakamura N."/>
            <person name="Yamazaki S."/>
            <person name="Fujita N."/>
        </authorList>
    </citation>
    <scope>NUCLEOTIDE SEQUENCE [LARGE SCALE GENOMIC DNA]</scope>
    <source>
        <strain evidence="3">ATCC 700054 / DSM 10555 / JCM 9379 / NBRC 101784 / NCIMB 13414 / VKM Ac-1990 / NM-1</strain>
    </source>
</reference>
<accession>F5XDS2</accession>
<proteinExistence type="predicted"/>
<name>F5XDS2_MICPN</name>
<dbReference type="eggNOG" id="COG4325">
    <property type="taxonomic scope" value="Bacteria"/>
</dbReference>
<evidence type="ECO:0000313" key="3">
    <source>
        <dbReference type="Proteomes" id="UP000007947"/>
    </source>
</evidence>
<dbReference type="InterPro" id="IPR018723">
    <property type="entry name" value="DUF2254_membrane"/>
</dbReference>
<feature type="transmembrane region" description="Helical" evidence="1">
    <location>
        <begin position="61"/>
        <end position="86"/>
    </location>
</feature>
<dbReference type="Pfam" id="PF10011">
    <property type="entry name" value="DUF2254"/>
    <property type="match status" value="1"/>
</dbReference>
<dbReference type="HOGENOM" id="CLU_032303_1_0_11"/>
<evidence type="ECO:0000313" key="2">
    <source>
        <dbReference type="EMBL" id="BAK35095.1"/>
    </source>
</evidence>
<sequence length="460" mass="49813">MLRYFLDQRRERWGGSLWLMPLITTLAALALGLALDNESERVDELLSPVLFHGGAEEARRVLITVATATIGVFAVVVGLTLVALQIAANRYSPRLVRTILRDKPTQFVLGLFIATFAYNAAGLYTVGTSGNDQDYPRLAVTVGLVLLFICIAALVYYVDRVAHTIQIHSILKRVSADARKAVQRRPAGIGREAGQIPVGDPRYEPPPNAIRIVAEQSGHIQRLRTADLVHTADAQKVTIKMVPGIGSHVVCGSTLAWAWSPTDGATPAQVQTPAQINSLGKAINRAATIGRARSGYGDVALSASEMVDIALVSLHIFDYHTVEQSAAELTILLSRIAGLPLGDEVFSSGSGTGHVVVPAPYFSDYLELACGEIRRKGSSEPVVLLALVRLLRMVGVIAGSERLDAVYQQFDLVRSSAERSISEKHDLQRVLDGIDEARRAIQRAKHAAYTTDPDQVLLHV</sequence>
<feature type="transmembrane region" description="Helical" evidence="1">
    <location>
        <begin position="138"/>
        <end position="158"/>
    </location>
</feature>
<gene>
    <name evidence="2" type="ordered locus">MLP_20810</name>
</gene>
<keyword evidence="3" id="KW-1185">Reference proteome</keyword>
<organism evidence="2 3">
    <name type="scientific">Microlunatus phosphovorus (strain ATCC 700054 / DSM 10555 / JCM 9379 / NBRC 101784 / NCIMB 13414 / VKM Ac-1990 / NM-1)</name>
    <dbReference type="NCBI Taxonomy" id="1032480"/>
    <lineage>
        <taxon>Bacteria</taxon>
        <taxon>Bacillati</taxon>
        <taxon>Actinomycetota</taxon>
        <taxon>Actinomycetes</taxon>
        <taxon>Propionibacteriales</taxon>
        <taxon>Propionibacteriaceae</taxon>
        <taxon>Microlunatus</taxon>
    </lineage>
</organism>
<dbReference type="AlphaFoldDB" id="F5XDS2"/>
<feature type="transmembrane region" description="Helical" evidence="1">
    <location>
        <begin position="107"/>
        <end position="126"/>
    </location>
</feature>
<keyword evidence="1" id="KW-0812">Transmembrane</keyword>